<accession>A0ABY5SUV1</accession>
<dbReference type="InterPro" id="IPR036291">
    <property type="entry name" value="NAD(P)-bd_dom_sf"/>
</dbReference>
<dbReference type="PANTHER" id="PTHR43157">
    <property type="entry name" value="PHOSPHATIDYLINOSITOL-GLYCAN BIOSYNTHESIS CLASS F PROTEIN-RELATED"/>
    <property type="match status" value="1"/>
</dbReference>
<dbReference type="SUPFAM" id="SSF51735">
    <property type="entry name" value="NAD(P)-binding Rossmann-fold domains"/>
    <property type="match status" value="1"/>
</dbReference>
<evidence type="ECO:0000313" key="3">
    <source>
        <dbReference type="Proteomes" id="UP001065265"/>
    </source>
</evidence>
<proteinExistence type="predicted"/>
<keyword evidence="3" id="KW-1185">Reference proteome</keyword>
<dbReference type="PANTHER" id="PTHR43157:SF31">
    <property type="entry name" value="PHOSPHATIDYLINOSITOL-GLYCAN BIOSYNTHESIS CLASS F PROTEIN"/>
    <property type="match status" value="1"/>
</dbReference>
<sequence>MSFAYSDMPDQTGRTAVVTGANTGIGREIARALARKGARVVLACRDADRANEAIEDINSGPERADLAYLHLDLANIASVRDAAEEAMGEQRIDILVNNAGVMIPPLSRGSTGAELQFAVNHLGHFAFTALLLDKLAQDGGARVVTQSSLAHKGAEIDFDNLDARRGYNRLNFYGQSKLANLLFAKELDRRLRAKDSPVVSIASHPGIAQTELTRHLGIFGNVFGAATGFFLNSPEKGALPALRAATDPAAEGGDYYGPYGFREMSGNASGPAIATKTAQDPLLAARLWAKSIEMTGVDPGLEPASGKANA</sequence>
<protein>
    <submittedName>
        <fullName evidence="2">Oxidoreductase</fullName>
    </submittedName>
</protein>
<dbReference type="PRINTS" id="PR00081">
    <property type="entry name" value="GDHRDH"/>
</dbReference>
<keyword evidence="1" id="KW-0560">Oxidoreductase</keyword>
<dbReference type="RefSeq" id="WP_265557502.1">
    <property type="nucleotide sequence ID" value="NZ_CP092471.1"/>
</dbReference>
<reference evidence="2" key="1">
    <citation type="submission" date="2022-02" db="EMBL/GenBank/DDBJ databases">
        <title>Qipengyuania spongiae sp. nov., isolated from marine sponge.</title>
        <authorList>
            <person name="Li Z."/>
            <person name="Zhang M."/>
        </authorList>
    </citation>
    <scope>NUCLEOTIDE SEQUENCE</scope>
    <source>
        <strain evidence="2">PHS-Z21</strain>
    </source>
</reference>
<dbReference type="Pfam" id="PF00106">
    <property type="entry name" value="adh_short"/>
    <property type="match status" value="1"/>
</dbReference>
<dbReference type="EMBL" id="CP092471">
    <property type="protein sequence ID" value="UVI38338.1"/>
    <property type="molecule type" value="Genomic_DNA"/>
</dbReference>
<dbReference type="InterPro" id="IPR002347">
    <property type="entry name" value="SDR_fam"/>
</dbReference>
<name>A0ABY5SUV1_9SPHN</name>
<evidence type="ECO:0000256" key="1">
    <source>
        <dbReference type="ARBA" id="ARBA00023002"/>
    </source>
</evidence>
<dbReference type="NCBIfam" id="NF004846">
    <property type="entry name" value="PRK06197.1"/>
    <property type="match status" value="1"/>
</dbReference>
<organism evidence="2 3">
    <name type="scientific">Qipengyuania spongiae</name>
    <dbReference type="NCBI Taxonomy" id="2909673"/>
    <lineage>
        <taxon>Bacteria</taxon>
        <taxon>Pseudomonadati</taxon>
        <taxon>Pseudomonadota</taxon>
        <taxon>Alphaproteobacteria</taxon>
        <taxon>Sphingomonadales</taxon>
        <taxon>Erythrobacteraceae</taxon>
        <taxon>Qipengyuania</taxon>
    </lineage>
</organism>
<dbReference type="Gene3D" id="3.40.50.720">
    <property type="entry name" value="NAD(P)-binding Rossmann-like Domain"/>
    <property type="match status" value="1"/>
</dbReference>
<evidence type="ECO:0000313" key="2">
    <source>
        <dbReference type="EMBL" id="UVI38338.1"/>
    </source>
</evidence>
<dbReference type="Proteomes" id="UP001065265">
    <property type="component" value="Chromosome"/>
</dbReference>
<gene>
    <name evidence="2" type="ORF">L1F33_08685</name>
</gene>
<dbReference type="CDD" id="cd05327">
    <property type="entry name" value="retinol-DH_like_SDR_c_like"/>
    <property type="match status" value="1"/>
</dbReference>